<protein>
    <submittedName>
        <fullName evidence="2">Uncharacterized protein</fullName>
    </submittedName>
</protein>
<dbReference type="EMBL" id="RSCD01000003">
    <property type="protein sequence ID" value="RSH93780.1"/>
    <property type="molecule type" value="Genomic_DNA"/>
</dbReference>
<keyword evidence="3" id="KW-1185">Reference proteome</keyword>
<organism evidence="2 3">
    <name type="scientific">Saitozyma podzolica</name>
    <dbReference type="NCBI Taxonomy" id="1890683"/>
    <lineage>
        <taxon>Eukaryota</taxon>
        <taxon>Fungi</taxon>
        <taxon>Dikarya</taxon>
        <taxon>Basidiomycota</taxon>
        <taxon>Agaricomycotina</taxon>
        <taxon>Tremellomycetes</taxon>
        <taxon>Tremellales</taxon>
        <taxon>Trimorphomycetaceae</taxon>
        <taxon>Saitozyma</taxon>
    </lineage>
</organism>
<dbReference type="AlphaFoldDB" id="A0A427YRR7"/>
<feature type="region of interest" description="Disordered" evidence="1">
    <location>
        <begin position="64"/>
        <end position="134"/>
    </location>
</feature>
<evidence type="ECO:0000313" key="3">
    <source>
        <dbReference type="Proteomes" id="UP000279259"/>
    </source>
</evidence>
<feature type="compositionally biased region" description="Basic and acidic residues" evidence="1">
    <location>
        <begin position="123"/>
        <end position="134"/>
    </location>
</feature>
<gene>
    <name evidence="2" type="ORF">EHS25_006428</name>
</gene>
<sequence length="134" mass="13827">MGLIRTGITAGAALGGIKMVTNHLEKTRSSNASTSPSPAPGQGMAQVPVHPQCSCPYCPQNVHSQPGFGGGSNNGTGYMVGNPSHPSYPSQGWVDQRGGSSHVVYGNNPPAYVGGPQGGQGYEQEKKSVEYGQR</sequence>
<reference evidence="2 3" key="1">
    <citation type="submission" date="2018-11" db="EMBL/GenBank/DDBJ databases">
        <title>Genome sequence of Saitozyma podzolica DSM 27192.</title>
        <authorList>
            <person name="Aliyu H."/>
            <person name="Gorte O."/>
            <person name="Ochsenreither K."/>
        </authorList>
    </citation>
    <scope>NUCLEOTIDE SEQUENCE [LARGE SCALE GENOMIC DNA]</scope>
    <source>
        <strain evidence="2 3">DSM 27192</strain>
    </source>
</reference>
<dbReference type="OrthoDB" id="10381050at2759"/>
<name>A0A427YRR7_9TREE</name>
<comment type="caution">
    <text evidence="2">The sequence shown here is derived from an EMBL/GenBank/DDBJ whole genome shotgun (WGS) entry which is preliminary data.</text>
</comment>
<feature type="region of interest" description="Disordered" evidence="1">
    <location>
        <begin position="25"/>
        <end position="46"/>
    </location>
</feature>
<proteinExistence type="predicted"/>
<evidence type="ECO:0000256" key="1">
    <source>
        <dbReference type="SAM" id="MobiDB-lite"/>
    </source>
</evidence>
<accession>A0A427YRR7</accession>
<dbReference type="Proteomes" id="UP000279259">
    <property type="component" value="Unassembled WGS sequence"/>
</dbReference>
<evidence type="ECO:0000313" key="2">
    <source>
        <dbReference type="EMBL" id="RSH93780.1"/>
    </source>
</evidence>